<name>A0A9N9HVQ4_9GLOM</name>
<dbReference type="Proteomes" id="UP000789508">
    <property type="component" value="Unassembled WGS sequence"/>
</dbReference>
<gene>
    <name evidence="1" type="ORF">ALEPTO_LOCUS11807</name>
</gene>
<keyword evidence="2" id="KW-1185">Reference proteome</keyword>
<organism evidence="1 2">
    <name type="scientific">Ambispora leptoticha</name>
    <dbReference type="NCBI Taxonomy" id="144679"/>
    <lineage>
        <taxon>Eukaryota</taxon>
        <taxon>Fungi</taxon>
        <taxon>Fungi incertae sedis</taxon>
        <taxon>Mucoromycota</taxon>
        <taxon>Glomeromycotina</taxon>
        <taxon>Glomeromycetes</taxon>
        <taxon>Archaeosporales</taxon>
        <taxon>Ambisporaceae</taxon>
        <taxon>Ambispora</taxon>
    </lineage>
</organism>
<proteinExistence type="predicted"/>
<comment type="caution">
    <text evidence="1">The sequence shown here is derived from an EMBL/GenBank/DDBJ whole genome shotgun (WGS) entry which is preliminary data.</text>
</comment>
<reference evidence="1" key="1">
    <citation type="submission" date="2021-06" db="EMBL/GenBank/DDBJ databases">
        <authorList>
            <person name="Kallberg Y."/>
            <person name="Tangrot J."/>
            <person name="Rosling A."/>
        </authorList>
    </citation>
    <scope>NUCLEOTIDE SEQUENCE</scope>
    <source>
        <strain evidence="1">FL130A</strain>
    </source>
</reference>
<evidence type="ECO:0000313" key="2">
    <source>
        <dbReference type="Proteomes" id="UP000789508"/>
    </source>
</evidence>
<sequence>QQYNSSEIDNTIGLLLTSFPQLEDEVMLTHKDIKTYITELGLASLFPKSARRLVVSKLGTGTVDVQAHFIEMTLINQLVAISLQLQHDIRLKNHSYMAHQIALLYQCLNQVGHHFLKYKPRVELHFDAIKSLTSNSEEPQMNETQKEWLSQLTADIVTEALFSGRPFSNVSEPLANYMTIVGKVETPLYAE</sequence>
<dbReference type="AlphaFoldDB" id="A0A9N9HVQ4"/>
<dbReference type="EMBL" id="CAJVPS010021553">
    <property type="protein sequence ID" value="CAG8707949.1"/>
    <property type="molecule type" value="Genomic_DNA"/>
</dbReference>
<evidence type="ECO:0000313" key="1">
    <source>
        <dbReference type="EMBL" id="CAG8707949.1"/>
    </source>
</evidence>
<dbReference type="OrthoDB" id="533331at2759"/>
<protein>
    <submittedName>
        <fullName evidence="1">10161_t:CDS:1</fullName>
    </submittedName>
</protein>
<feature type="non-terminal residue" evidence="1">
    <location>
        <position position="1"/>
    </location>
</feature>
<accession>A0A9N9HVQ4</accession>